<proteinExistence type="predicted"/>
<dbReference type="Gene3D" id="3.30.450.40">
    <property type="match status" value="1"/>
</dbReference>
<reference evidence="6" key="1">
    <citation type="submission" date="2015-03" db="EMBL/GenBank/DDBJ databases">
        <authorList>
            <person name="Urmite Genomes"/>
        </authorList>
    </citation>
    <scope>NUCLEOTIDE SEQUENCE [LARGE SCALE GENOMIC DNA]</scope>
    <source>
        <strain evidence="6">Arc-Hr</strain>
    </source>
</reference>
<dbReference type="SMART" id="SM00091">
    <property type="entry name" value="PAS"/>
    <property type="match status" value="1"/>
</dbReference>
<dbReference type="Pfam" id="PF04967">
    <property type="entry name" value="HTH_10"/>
    <property type="match status" value="1"/>
</dbReference>
<dbReference type="InterPro" id="IPR000700">
    <property type="entry name" value="PAS-assoc_C"/>
</dbReference>
<protein>
    <submittedName>
        <fullName evidence="5">Putative diguanylate cyclase YegE</fullName>
    </submittedName>
</protein>
<dbReference type="SUPFAM" id="SSF55781">
    <property type="entry name" value="GAF domain-like"/>
    <property type="match status" value="1"/>
</dbReference>
<dbReference type="PANTHER" id="PTHR34236:SF1">
    <property type="entry name" value="DIMETHYL SULFOXIDE REDUCTASE TRANSCRIPTIONAL ACTIVATOR"/>
    <property type="match status" value="1"/>
</dbReference>
<feature type="domain" description="PAC" evidence="4">
    <location>
        <begin position="189"/>
        <end position="242"/>
    </location>
</feature>
<evidence type="ECO:0000256" key="1">
    <source>
        <dbReference type="ARBA" id="ARBA00023015"/>
    </source>
</evidence>
<dbReference type="RefSeq" id="WP_089780986.1">
    <property type="nucleotide sequence ID" value="NZ_CABLRR010000005.1"/>
</dbReference>
<dbReference type="InterPro" id="IPR000014">
    <property type="entry name" value="PAS"/>
</dbReference>
<dbReference type="InterPro" id="IPR003018">
    <property type="entry name" value="GAF"/>
</dbReference>
<dbReference type="PROSITE" id="PS50113">
    <property type="entry name" value="PAC"/>
    <property type="match status" value="2"/>
</dbReference>
<dbReference type="PROSITE" id="PS50112">
    <property type="entry name" value="PAS"/>
    <property type="match status" value="2"/>
</dbReference>
<dbReference type="CDD" id="cd00130">
    <property type="entry name" value="PAS"/>
    <property type="match status" value="2"/>
</dbReference>
<evidence type="ECO:0000256" key="2">
    <source>
        <dbReference type="ARBA" id="ARBA00023163"/>
    </source>
</evidence>
<dbReference type="Gene3D" id="1.10.10.10">
    <property type="entry name" value="Winged helix-like DNA-binding domain superfamily/Winged helix DNA-binding domain"/>
    <property type="match status" value="1"/>
</dbReference>
<keyword evidence="6" id="KW-1185">Reference proteome</keyword>
<dbReference type="Gene3D" id="3.30.450.20">
    <property type="entry name" value="PAS domain"/>
    <property type="match status" value="2"/>
</dbReference>
<dbReference type="Pfam" id="PF13185">
    <property type="entry name" value="GAF_2"/>
    <property type="match status" value="1"/>
</dbReference>
<feature type="domain" description="PAC" evidence="4">
    <location>
        <begin position="64"/>
        <end position="114"/>
    </location>
</feature>
<sequence length="643" mass="72637">MIYRRRDADTWTFDHVSGRVASLTGYDADELKSNVAWETTVVHPNDRQEVRESSRSQLADGESFELTYRLVHRDGGIRWVWEYGRRLETADGERIAGFISDITERREVKDQLQWIEDRFHSLVEHVSEYAIFSIDRDGCIENWNDGARCITGYDADEAVGMRLSAFVPDDGDERYRPDSGMAEAMLDGESSEEGWMRSKDGSEFWARVALRSLTDADGDVHGFVAVVRDMTEQRRRRRELEHQRDELVTLNRINGVIRDIDRELVRANTRQEICTAICERLTSDDRYELAWIGESDPARNAVTPIEWAGEHGSYVEDLDVTLDGELGDGPVGRSVRNQSVAVTQRIDSDPQFEPWREAALDRGFYSSASVPIEYDGIPYGVLCLYSGESEAFDERERTVLAELAEMIGYAFNAVDRKQALVEDSMTELEVTLSDTLPRLTELTEGTDERIFVTSTAETASGTFLQYVRTESVDPHEVGAVLDDVDRVQSYDVLWNRETSGSLSVYLDEAPLTQVVSAYGGRVESLVAEDGEATATIRFPKRANVRAVTEQLGDAFPDLEVVAKRTVSTEDESQRLASMVDEELTDRQTEVLRTAFHAGYYEWPRDTDGTNLSEQLDLSPATVSQHLRAAHRKVVRTVVERGGQ</sequence>
<gene>
    <name evidence="5" type="primary">yegE</name>
    <name evidence="5" type="ORF">BN996_03405</name>
</gene>
<dbReference type="PANTHER" id="PTHR34236">
    <property type="entry name" value="DIMETHYL SULFOXIDE REDUCTASE TRANSCRIPTIONAL ACTIVATOR"/>
    <property type="match status" value="1"/>
</dbReference>
<dbReference type="SMART" id="SM00065">
    <property type="entry name" value="GAF"/>
    <property type="match status" value="1"/>
</dbReference>
<dbReference type="InterPro" id="IPR036388">
    <property type="entry name" value="WH-like_DNA-bd_sf"/>
</dbReference>
<dbReference type="InterPro" id="IPR031803">
    <property type="entry name" value="BAT_GAF/HTH-assoc"/>
</dbReference>
<dbReference type="SUPFAM" id="SSF55785">
    <property type="entry name" value="PYP-like sensor domain (PAS domain)"/>
    <property type="match status" value="2"/>
</dbReference>
<evidence type="ECO:0000313" key="6">
    <source>
        <dbReference type="Proteomes" id="UP000198902"/>
    </source>
</evidence>
<dbReference type="InterPro" id="IPR035965">
    <property type="entry name" value="PAS-like_dom_sf"/>
</dbReference>
<feature type="domain" description="PAS" evidence="3">
    <location>
        <begin position="7"/>
        <end position="61"/>
    </location>
</feature>
<feature type="domain" description="PAS" evidence="3">
    <location>
        <begin position="115"/>
        <end position="170"/>
    </location>
</feature>
<dbReference type="Pfam" id="PF15915">
    <property type="entry name" value="BAT"/>
    <property type="match status" value="1"/>
</dbReference>
<dbReference type="NCBIfam" id="TIGR00229">
    <property type="entry name" value="sensory_box"/>
    <property type="match status" value="2"/>
</dbReference>
<evidence type="ECO:0000259" key="3">
    <source>
        <dbReference type="PROSITE" id="PS50112"/>
    </source>
</evidence>
<dbReference type="Pfam" id="PF08447">
    <property type="entry name" value="PAS_3"/>
    <property type="match status" value="1"/>
</dbReference>
<dbReference type="InterPro" id="IPR007050">
    <property type="entry name" value="HTH_bacterioopsin"/>
</dbReference>
<evidence type="ECO:0000313" key="5">
    <source>
        <dbReference type="EMBL" id="CQR52995.1"/>
    </source>
</evidence>
<dbReference type="Proteomes" id="UP000198902">
    <property type="component" value="Unassembled WGS sequence"/>
</dbReference>
<organism evidence="5 6">
    <name type="scientific">Haloferax massiliensis</name>
    <dbReference type="NCBI Taxonomy" id="1476858"/>
    <lineage>
        <taxon>Archaea</taxon>
        <taxon>Methanobacteriati</taxon>
        <taxon>Methanobacteriota</taxon>
        <taxon>Stenosarchaea group</taxon>
        <taxon>Halobacteria</taxon>
        <taxon>Halobacteriales</taxon>
        <taxon>Haloferacaceae</taxon>
        <taxon>Haloferax</taxon>
    </lineage>
</organism>
<keyword evidence="1" id="KW-0805">Transcription regulation</keyword>
<dbReference type="InterPro" id="IPR001610">
    <property type="entry name" value="PAC"/>
</dbReference>
<dbReference type="Pfam" id="PF13426">
    <property type="entry name" value="PAS_9"/>
    <property type="match status" value="1"/>
</dbReference>
<keyword evidence="2" id="KW-0804">Transcription</keyword>
<dbReference type="SMART" id="SM00086">
    <property type="entry name" value="PAC"/>
    <property type="match status" value="2"/>
</dbReference>
<dbReference type="AlphaFoldDB" id="A0A0D6JVF8"/>
<dbReference type="InterPro" id="IPR029016">
    <property type="entry name" value="GAF-like_dom_sf"/>
</dbReference>
<dbReference type="OrthoDB" id="234125at2157"/>
<dbReference type="EMBL" id="CSTE01000005">
    <property type="protein sequence ID" value="CQR52995.1"/>
    <property type="molecule type" value="Genomic_DNA"/>
</dbReference>
<accession>A0A0D6JVF8</accession>
<dbReference type="InterPro" id="IPR013655">
    <property type="entry name" value="PAS_fold_3"/>
</dbReference>
<name>A0A0D6JVF8_9EURY</name>
<evidence type="ECO:0000259" key="4">
    <source>
        <dbReference type="PROSITE" id="PS50113"/>
    </source>
</evidence>